<evidence type="ECO:0000313" key="3">
    <source>
        <dbReference type="Proteomes" id="UP000736856"/>
    </source>
</evidence>
<evidence type="ECO:0000256" key="1">
    <source>
        <dbReference type="SAM" id="MobiDB-lite"/>
    </source>
</evidence>
<sequence>MAKSKLGTKRTCPDTGKRFYDLNKDPVVSPYTQSSWPLSYFEKSSLPEEIDASSNIDKEIAAKSFVKRIPIEGEETPISKEEDENELDEYVQEIDLGDDDFLEPDDDDETDSAAVDVVIPDDEENS</sequence>
<evidence type="ECO:0000313" key="2">
    <source>
        <dbReference type="EMBL" id="MBL0848791.1"/>
    </source>
</evidence>
<proteinExistence type="predicted"/>
<feature type="region of interest" description="Disordered" evidence="1">
    <location>
        <begin position="98"/>
        <end position="126"/>
    </location>
</feature>
<dbReference type="InterPro" id="IPR012644">
    <property type="entry name" value="CHP02300_FYDLN_acid"/>
</dbReference>
<dbReference type="NCBIfam" id="TIGR02300">
    <property type="entry name" value="FYDLN_acid"/>
    <property type="match status" value="1"/>
</dbReference>
<reference evidence="2" key="1">
    <citation type="submission" date="2019-02" db="EMBL/GenBank/DDBJ databases">
        <title>A novel Candidatus Liberibacter species associated with the New Zealand native fuchsia psyllid, Ctenarytaina fuchsiae.</title>
        <authorList>
            <person name="Thompson S.M."/>
            <person name="Jorgensen N."/>
            <person name="David C."/>
            <person name="Bulman S.R."/>
            <person name="Smith G.R."/>
        </authorList>
    </citation>
    <scope>NUCLEOTIDE SEQUENCE</scope>
    <source>
        <strain evidence="2">Oxford</strain>
    </source>
</reference>
<gene>
    <name evidence="2" type="ORF">EU981_01625</name>
</gene>
<dbReference type="EMBL" id="SEOL01000002">
    <property type="protein sequence ID" value="MBL0848791.1"/>
    <property type="molecule type" value="Genomic_DNA"/>
</dbReference>
<dbReference type="Pfam" id="PF09538">
    <property type="entry name" value="FYDLN_acid"/>
    <property type="match status" value="1"/>
</dbReference>
<dbReference type="Proteomes" id="UP000736856">
    <property type="component" value="Unassembled WGS sequence"/>
</dbReference>
<organism evidence="2 3">
    <name type="scientific">Candidatus Liberibacter ctenarytainae</name>
    <dbReference type="NCBI Taxonomy" id="2020335"/>
    <lineage>
        <taxon>Bacteria</taxon>
        <taxon>Pseudomonadati</taxon>
        <taxon>Pseudomonadota</taxon>
        <taxon>Alphaproteobacteria</taxon>
        <taxon>Hyphomicrobiales</taxon>
        <taxon>Rhizobiaceae</taxon>
        <taxon>Liberibacter</taxon>
    </lineage>
</organism>
<protein>
    <submittedName>
        <fullName evidence="2">TIGR02300 family protein</fullName>
    </submittedName>
</protein>
<comment type="caution">
    <text evidence="2">The sequence shown here is derived from an EMBL/GenBank/DDBJ whole genome shotgun (WGS) entry which is preliminary data.</text>
</comment>
<feature type="compositionally biased region" description="Acidic residues" evidence="1">
    <location>
        <begin position="98"/>
        <end position="111"/>
    </location>
</feature>
<name>A0A937AJV4_9HYPH</name>
<accession>A0A937AJV4</accession>
<dbReference type="AlphaFoldDB" id="A0A937AJV4"/>